<sequence length="286" mass="33548">MKKFISNLVIFLIIVFLFNVVVFVFANDNYYKGYKEFPNKKYHSFIMADSHGMPLDQFAEKFEVYNFSSNSDSYFDMKRKINYLIENDYKVKTIYITVDGHTLSPYRDANNNTDKSIIYTSEINPDYIKEKYLKYYFPIFQLKVNPLFRSYMEHKIKNIFTDKSETSTDIIWSKLPKSEQVKRSEERVMGQFPTKNKSLKLEKTLLEIIDLCKTNGIELIGIKFPVSDTYLKILGCKNYGADQLFISNGLKVIDNESTFIKNDDYFGDQDHLNPKGGEAFVEKLLK</sequence>
<evidence type="ECO:0008006" key="3">
    <source>
        <dbReference type="Google" id="ProtNLM"/>
    </source>
</evidence>
<dbReference type="EMBL" id="JAMXLT020000020">
    <property type="protein sequence ID" value="MDW8549612.1"/>
    <property type="molecule type" value="Genomic_DNA"/>
</dbReference>
<dbReference type="RefSeq" id="WP_063968125.1">
    <property type="nucleotide sequence ID" value="NZ_JAMXLT020000020.1"/>
</dbReference>
<dbReference type="InterPro" id="IPR036514">
    <property type="entry name" value="SGNH_hydro_sf"/>
</dbReference>
<keyword evidence="2" id="KW-1185">Reference proteome</keyword>
<accession>A0ABU4JIU1</accession>
<proteinExistence type="predicted"/>
<gene>
    <name evidence="1" type="ORF">NG800_011875</name>
</gene>
<comment type="caution">
    <text evidence="1">The sequence shown here is derived from an EMBL/GenBank/DDBJ whole genome shotgun (WGS) entry which is preliminary data.</text>
</comment>
<evidence type="ECO:0000313" key="2">
    <source>
        <dbReference type="Proteomes" id="UP001204439"/>
    </source>
</evidence>
<evidence type="ECO:0000313" key="1">
    <source>
        <dbReference type="EMBL" id="MDW8549612.1"/>
    </source>
</evidence>
<reference evidence="1 2" key="1">
    <citation type="submission" date="2023-11" db="EMBL/GenBank/DDBJ databases">
        <title>First isolation, identification, and characterization of non-pathogenic Epilithonimonas ginsengisoli isolated from diseased farmed rainbow trout (Oncorhynchus mykiss) in Chile.</title>
        <authorList>
            <person name="Miranda C.D."/>
            <person name="Irgang R."/>
            <person name="Concha C."/>
            <person name="Rojas R."/>
            <person name="Avendano R."/>
        </authorList>
    </citation>
    <scope>NUCLEOTIDE SEQUENCE [LARGE SCALE GENOMIC DNA]</scope>
    <source>
        <strain evidence="1 2">FP99</strain>
    </source>
</reference>
<name>A0ABU4JIU1_9FLAO</name>
<protein>
    <recommendedName>
        <fullName evidence="3">SGNH/GDSL hydrolase family protein</fullName>
    </recommendedName>
</protein>
<dbReference type="Gene3D" id="3.40.50.1110">
    <property type="entry name" value="SGNH hydrolase"/>
    <property type="match status" value="1"/>
</dbReference>
<dbReference type="Proteomes" id="UP001204439">
    <property type="component" value="Unassembled WGS sequence"/>
</dbReference>
<organism evidence="1 2">
    <name type="scientific">Epilithonimonas ginsengisoli</name>
    <dbReference type="NCBI Taxonomy" id="1245592"/>
    <lineage>
        <taxon>Bacteria</taxon>
        <taxon>Pseudomonadati</taxon>
        <taxon>Bacteroidota</taxon>
        <taxon>Flavobacteriia</taxon>
        <taxon>Flavobacteriales</taxon>
        <taxon>Weeksellaceae</taxon>
        <taxon>Chryseobacterium group</taxon>
        <taxon>Epilithonimonas</taxon>
    </lineage>
</organism>